<feature type="binding site" evidence="7">
    <location>
        <position position="21"/>
    </location>
    <ligand>
        <name>phosphoenolpyruvate</name>
        <dbReference type="ChEBI" id="CHEBI:58702"/>
    </ligand>
</feature>
<dbReference type="GO" id="GO:0003866">
    <property type="term" value="F:3-phosphoshikimate 1-carboxyvinyltransferase activity"/>
    <property type="evidence" value="ECO:0007669"/>
    <property type="project" value="UniProtKB-UniRule"/>
</dbReference>
<feature type="binding site" evidence="7">
    <location>
        <position position="124"/>
    </location>
    <ligand>
        <name>phosphoenolpyruvate</name>
        <dbReference type="ChEBI" id="CHEBI:58702"/>
    </ligand>
</feature>
<dbReference type="PROSITE" id="PS00885">
    <property type="entry name" value="EPSP_SYNTHASE_2"/>
    <property type="match status" value="1"/>
</dbReference>
<evidence type="ECO:0000256" key="5">
    <source>
        <dbReference type="ARBA" id="ARBA00023141"/>
    </source>
</evidence>
<keyword evidence="10" id="KW-1185">Reference proteome</keyword>
<protein>
    <recommendedName>
        <fullName evidence="7">3-phosphoshikimate 1-carboxyvinyltransferase</fullName>
        <ecNumber evidence="7">2.5.1.19</ecNumber>
    </recommendedName>
    <alternativeName>
        <fullName evidence="7">5-enolpyruvylshikimate-3-phosphate synthase</fullName>
        <shortName evidence="7">EPSP synthase</shortName>
        <shortName evidence="7">EPSPS</shortName>
    </alternativeName>
</protein>
<feature type="active site" description="Proton acceptor" evidence="7">
    <location>
        <position position="310"/>
    </location>
</feature>
<comment type="catalytic activity">
    <reaction evidence="6">
        <text>3-phosphoshikimate + phosphoenolpyruvate = 5-O-(1-carboxyvinyl)-3-phosphoshikimate + phosphate</text>
        <dbReference type="Rhea" id="RHEA:21256"/>
        <dbReference type="ChEBI" id="CHEBI:43474"/>
        <dbReference type="ChEBI" id="CHEBI:57701"/>
        <dbReference type="ChEBI" id="CHEBI:58702"/>
        <dbReference type="ChEBI" id="CHEBI:145989"/>
        <dbReference type="EC" id="2.5.1.19"/>
    </reaction>
    <physiologicalReaction direction="left-to-right" evidence="6">
        <dbReference type="Rhea" id="RHEA:21257"/>
    </physiologicalReaction>
</comment>
<comment type="caution">
    <text evidence="7">Lacks conserved residue(s) required for the propagation of feature annotation.</text>
</comment>
<dbReference type="RefSeq" id="WP_038266814.1">
    <property type="nucleotide sequence ID" value="NZ_FSRH01000021.1"/>
</dbReference>
<evidence type="ECO:0000256" key="7">
    <source>
        <dbReference type="HAMAP-Rule" id="MF_00210"/>
    </source>
</evidence>
<name>A0A069RBN9_PEPLI</name>
<feature type="binding site" evidence="7">
    <location>
        <position position="168"/>
    </location>
    <ligand>
        <name>3-phosphoshikimate</name>
        <dbReference type="ChEBI" id="CHEBI:145989"/>
    </ligand>
</feature>
<feature type="binding site" evidence="7">
    <location>
        <position position="337"/>
    </location>
    <ligand>
        <name>3-phosphoshikimate</name>
        <dbReference type="ChEBI" id="CHEBI:145989"/>
    </ligand>
</feature>
<dbReference type="UniPathway" id="UPA00053">
    <property type="reaction ID" value="UER00089"/>
</dbReference>
<comment type="similarity">
    <text evidence="2 7">Belongs to the EPSP synthase family.</text>
</comment>
<evidence type="ECO:0000313" key="9">
    <source>
        <dbReference type="EMBL" id="KDR94494.1"/>
    </source>
</evidence>
<dbReference type="EMBL" id="JJMM01000017">
    <property type="protein sequence ID" value="KDR94494.1"/>
    <property type="molecule type" value="Genomic_DNA"/>
</dbReference>
<keyword evidence="4 7" id="KW-0808">Transferase</keyword>
<dbReference type="PIRSF" id="PIRSF000505">
    <property type="entry name" value="EPSPS"/>
    <property type="match status" value="1"/>
</dbReference>
<feature type="binding site" evidence="7">
    <location>
        <position position="341"/>
    </location>
    <ligand>
        <name>phosphoenolpyruvate</name>
        <dbReference type="ChEBI" id="CHEBI:58702"/>
    </ligand>
</feature>
<dbReference type="GO" id="GO:0005737">
    <property type="term" value="C:cytoplasm"/>
    <property type="evidence" value="ECO:0007669"/>
    <property type="project" value="UniProtKB-SubCell"/>
</dbReference>
<feature type="binding site" evidence="7">
    <location>
        <position position="409"/>
    </location>
    <ligand>
        <name>phosphoenolpyruvate</name>
        <dbReference type="ChEBI" id="CHEBI:58702"/>
    </ligand>
</feature>
<keyword evidence="3 7" id="KW-0028">Amino-acid biosynthesis</keyword>
<evidence type="ECO:0000256" key="1">
    <source>
        <dbReference type="ARBA" id="ARBA00004811"/>
    </source>
</evidence>
<dbReference type="InterPro" id="IPR036968">
    <property type="entry name" value="Enolpyruvate_Tfrase_sf"/>
</dbReference>
<feature type="binding site" evidence="7">
    <location>
        <position position="167"/>
    </location>
    <ligand>
        <name>3-phosphoshikimate</name>
        <dbReference type="ChEBI" id="CHEBI:145989"/>
    </ligand>
</feature>
<dbReference type="EC" id="2.5.1.19" evidence="7"/>
<evidence type="ECO:0000313" key="10">
    <source>
        <dbReference type="Proteomes" id="UP000027946"/>
    </source>
</evidence>
<comment type="function">
    <text evidence="7">Catalyzes the transfer of the enolpyruvyl moiety of phosphoenolpyruvate (PEP) to the 5-hydroxyl of shikimate-3-phosphate (S3P) to produce enolpyruvyl shikimate-3-phosphate and inorganic phosphate.</text>
</comment>
<reference evidence="9 10" key="1">
    <citation type="submission" date="2014-03" db="EMBL/GenBank/DDBJ databases">
        <title>Genome sequence of Clostridium litorale W6, DSM 5388.</title>
        <authorList>
            <person name="Poehlein A."/>
            <person name="Jagirdar A."/>
            <person name="Khonsari B."/>
            <person name="Chibani C.M."/>
            <person name="Gutierrez Gutierrez D.A."/>
            <person name="Davydova E."/>
            <person name="Alghaithi H.S."/>
            <person name="Nair K.P."/>
            <person name="Dhamotharan K."/>
            <person name="Chandran L."/>
            <person name="G W."/>
            <person name="Daniel R."/>
        </authorList>
    </citation>
    <scope>NUCLEOTIDE SEQUENCE [LARGE SCALE GENOMIC DNA]</scope>
    <source>
        <strain evidence="9 10">W6</strain>
    </source>
</reference>
<evidence type="ECO:0000256" key="3">
    <source>
        <dbReference type="ARBA" id="ARBA00022605"/>
    </source>
</evidence>
<dbReference type="AlphaFoldDB" id="A0A069RBN9"/>
<feature type="binding site" evidence="7">
    <location>
        <position position="21"/>
    </location>
    <ligand>
        <name>3-phosphoshikimate</name>
        <dbReference type="ChEBI" id="CHEBI:145989"/>
    </ligand>
</feature>
<feature type="binding site" evidence="7">
    <location>
        <position position="310"/>
    </location>
    <ligand>
        <name>3-phosphoshikimate</name>
        <dbReference type="ChEBI" id="CHEBI:145989"/>
    </ligand>
</feature>
<comment type="caution">
    <text evidence="9">The sequence shown here is derived from an EMBL/GenBank/DDBJ whole genome shotgun (WGS) entry which is preliminary data.</text>
</comment>
<dbReference type="eggNOG" id="COG0128">
    <property type="taxonomic scope" value="Bacteria"/>
</dbReference>
<feature type="binding site" evidence="7">
    <location>
        <position position="383"/>
    </location>
    <ligand>
        <name>phosphoenolpyruvate</name>
        <dbReference type="ChEBI" id="CHEBI:58702"/>
    </ligand>
</feature>
<dbReference type="InterPro" id="IPR001986">
    <property type="entry name" value="Enolpyruvate_Tfrase_dom"/>
</dbReference>
<evidence type="ECO:0000256" key="4">
    <source>
        <dbReference type="ARBA" id="ARBA00022679"/>
    </source>
</evidence>
<gene>
    <name evidence="7 9" type="primary">aroA</name>
    <name evidence="9" type="ORF">CLIT_17c00220</name>
</gene>
<dbReference type="Pfam" id="PF00275">
    <property type="entry name" value="EPSP_synthase"/>
    <property type="match status" value="1"/>
</dbReference>
<sequence>MKAVDINPKKLRGTVKIPPSKSISHRAIIAAALSEGESRIENVVMSKDMQATCSGMRSYGAQIDEIEGGEGRRTLMIKGVKRPVHSKDAIDCIESGSTLRFLIPIAALSDGPMRFEGRGKLVERPLDIYYDIFEEQGISYKNDSGKLPLTVDGKLKAGQFHIRGDVSSQFITGLMFTLPLLHGDSSIVMDTPLESKGYIDLTIEVLNKFGIDIQNDNYERFIIRGDQSYRACNYRVEGDFSQAAFWLVAGCISSDIDCMDLNMESLQGDREIVDIIEKMGIQIQSSEANTIKALSGDTKAMVIDASQIPDLVPIISVLASLSRGTTVIKNAARLRIKESDRIKSTASELSKLGANIKELEEGLVIDGVESLEGGTVRSWNDHRIAMAMAVASTRCSSPVTIVGSESVAKSYPGFWEDFKSLGGDINERDLG</sequence>
<dbReference type="NCBIfam" id="TIGR01356">
    <property type="entry name" value="aroA"/>
    <property type="match status" value="1"/>
</dbReference>
<comment type="pathway">
    <text evidence="1 7">Metabolic intermediate biosynthesis; chorismate biosynthesis; chorismate from D-erythrose 4-phosphate and phosphoenolpyruvate: step 6/7.</text>
</comment>
<evidence type="ECO:0000256" key="2">
    <source>
        <dbReference type="ARBA" id="ARBA00009948"/>
    </source>
</evidence>
<dbReference type="InterPro" id="IPR006264">
    <property type="entry name" value="EPSP_synthase"/>
</dbReference>
<accession>A0A069RBN9</accession>
<dbReference type="STRING" id="1121324.CLIT_17c00220"/>
<feature type="domain" description="Enolpyruvate transferase" evidence="8">
    <location>
        <begin position="8"/>
        <end position="417"/>
    </location>
</feature>
<feature type="binding site" evidence="7">
    <location>
        <position position="22"/>
    </location>
    <ligand>
        <name>3-phosphoshikimate</name>
        <dbReference type="ChEBI" id="CHEBI:145989"/>
    </ligand>
</feature>
<dbReference type="GO" id="GO:0009423">
    <property type="term" value="P:chorismate biosynthetic process"/>
    <property type="evidence" value="ECO:0007669"/>
    <property type="project" value="UniProtKB-UniRule"/>
</dbReference>
<dbReference type="GO" id="GO:0009073">
    <property type="term" value="P:aromatic amino acid family biosynthetic process"/>
    <property type="evidence" value="ECO:0007669"/>
    <property type="project" value="UniProtKB-KW"/>
</dbReference>
<dbReference type="CDD" id="cd01556">
    <property type="entry name" value="EPSP_synthase"/>
    <property type="match status" value="1"/>
</dbReference>
<dbReference type="PANTHER" id="PTHR21090:SF5">
    <property type="entry name" value="PENTAFUNCTIONAL AROM POLYPEPTIDE"/>
    <property type="match status" value="1"/>
</dbReference>
<comment type="subcellular location">
    <subcellularLocation>
        <location evidence="7">Cytoplasm</location>
    </subcellularLocation>
</comment>
<dbReference type="OrthoDB" id="9809920at2"/>
<proteinExistence type="inferred from homology"/>
<comment type="subunit">
    <text evidence="7">Monomer.</text>
</comment>
<keyword evidence="7" id="KW-0963">Cytoplasm</keyword>
<feature type="binding site" evidence="7">
    <location>
        <position position="169"/>
    </location>
    <ligand>
        <name>phosphoenolpyruvate</name>
        <dbReference type="ChEBI" id="CHEBI:58702"/>
    </ligand>
</feature>
<feature type="binding site" evidence="7">
    <location>
        <position position="169"/>
    </location>
    <ligand>
        <name>3-phosphoshikimate</name>
        <dbReference type="ChEBI" id="CHEBI:145989"/>
    </ligand>
</feature>
<evidence type="ECO:0000256" key="6">
    <source>
        <dbReference type="ARBA" id="ARBA00044633"/>
    </source>
</evidence>
<dbReference type="GO" id="GO:0008652">
    <property type="term" value="P:amino acid biosynthetic process"/>
    <property type="evidence" value="ECO:0007669"/>
    <property type="project" value="UniProtKB-KW"/>
</dbReference>
<dbReference type="SUPFAM" id="SSF55205">
    <property type="entry name" value="EPT/RTPC-like"/>
    <property type="match status" value="1"/>
</dbReference>
<feature type="binding site" evidence="7">
    <location>
        <position position="26"/>
    </location>
    <ligand>
        <name>3-phosphoshikimate</name>
        <dbReference type="ChEBI" id="CHEBI:145989"/>
    </ligand>
</feature>
<organism evidence="9 10">
    <name type="scientific">Peptoclostridium litorale DSM 5388</name>
    <dbReference type="NCBI Taxonomy" id="1121324"/>
    <lineage>
        <taxon>Bacteria</taxon>
        <taxon>Bacillati</taxon>
        <taxon>Bacillota</taxon>
        <taxon>Clostridia</taxon>
        <taxon>Peptostreptococcales</taxon>
        <taxon>Peptoclostridiaceae</taxon>
        <taxon>Peptoclostridium</taxon>
    </lineage>
</organism>
<feature type="binding site" evidence="7">
    <location>
        <position position="96"/>
    </location>
    <ligand>
        <name>phosphoenolpyruvate</name>
        <dbReference type="ChEBI" id="CHEBI:58702"/>
    </ligand>
</feature>
<evidence type="ECO:0000259" key="8">
    <source>
        <dbReference type="Pfam" id="PF00275"/>
    </source>
</evidence>
<dbReference type="Proteomes" id="UP000027946">
    <property type="component" value="Unassembled WGS sequence"/>
</dbReference>
<feature type="binding site" evidence="7">
    <location>
        <position position="195"/>
    </location>
    <ligand>
        <name>3-phosphoshikimate</name>
        <dbReference type="ChEBI" id="CHEBI:145989"/>
    </ligand>
</feature>
<dbReference type="Gene3D" id="3.65.10.10">
    <property type="entry name" value="Enolpyruvate transferase domain"/>
    <property type="match status" value="2"/>
</dbReference>
<dbReference type="InterPro" id="IPR023193">
    <property type="entry name" value="EPSP_synthase_CS"/>
</dbReference>
<keyword evidence="5 7" id="KW-0057">Aromatic amino acid biosynthesis</keyword>
<dbReference type="PANTHER" id="PTHR21090">
    <property type="entry name" value="AROM/DEHYDROQUINATE SYNTHASE"/>
    <property type="match status" value="1"/>
</dbReference>
<dbReference type="InterPro" id="IPR013792">
    <property type="entry name" value="RNA3'P_cycl/enolpyr_Trfase_a/b"/>
</dbReference>
<dbReference type="HAMAP" id="MF_00210">
    <property type="entry name" value="EPSP_synth"/>
    <property type="match status" value="1"/>
</dbReference>